<dbReference type="Gene3D" id="2.130.10.10">
    <property type="entry name" value="YVTN repeat-like/Quinoprotein amine dehydrogenase"/>
    <property type="match status" value="1"/>
</dbReference>
<dbReference type="Pfam" id="PF13360">
    <property type="entry name" value="PQQ_2"/>
    <property type="match status" value="1"/>
</dbReference>
<accession>A0ABS2LB70</accession>
<evidence type="ECO:0000313" key="4">
    <source>
        <dbReference type="EMBL" id="MBM7477668.1"/>
    </source>
</evidence>
<reference evidence="4 5" key="1">
    <citation type="submission" date="2021-01" db="EMBL/GenBank/DDBJ databases">
        <title>Sequencing the genomes of 1000 actinobacteria strains.</title>
        <authorList>
            <person name="Klenk H.-P."/>
        </authorList>
    </citation>
    <scope>NUCLEOTIDE SEQUENCE [LARGE SCALE GENOMIC DNA]</scope>
    <source>
        <strain evidence="4 5">DSM 46000</strain>
    </source>
</reference>
<dbReference type="EMBL" id="JAFBBO010000001">
    <property type="protein sequence ID" value="MBM7477668.1"/>
    <property type="molecule type" value="Genomic_DNA"/>
</dbReference>
<evidence type="ECO:0000256" key="2">
    <source>
        <dbReference type="SAM" id="Phobius"/>
    </source>
</evidence>
<feature type="domain" description="Pyrrolo-quinoline quinone repeat" evidence="3">
    <location>
        <begin position="349"/>
        <end position="484"/>
    </location>
</feature>
<feature type="compositionally biased region" description="Acidic residues" evidence="1">
    <location>
        <begin position="1"/>
        <end position="10"/>
    </location>
</feature>
<evidence type="ECO:0000259" key="3">
    <source>
        <dbReference type="Pfam" id="PF13360"/>
    </source>
</evidence>
<feature type="compositionally biased region" description="Basic and acidic residues" evidence="1">
    <location>
        <begin position="19"/>
        <end position="37"/>
    </location>
</feature>
<sequence length="514" mass="53863">MRTMEFEEEHDGPVAGPPERPDGSGDCVEHDGLDGPRSRTPRRPGLPWIAAGIAVVVVAAGLVVDGTIEDRRETARLVGAFGGVVPWGDAPPGELWSVDAPGGRFAQAGADGVVLIEGGTVSGVDLGTGEIAWSRDVGPGATCGTDLAWNGSTQRRDDPLVCVSSGSERLVTVLDDDGTVLGSLSLDGVVGAEAFAVPGPSGTVVLAERAAEPAPGATATPYRLLTIQGTMEDVVVPAGRAARVVAVDVATGEMRWERVVDFVAPEGRPGSCMTSTITDGLDEESFSVDADSLSVLVVDGMVRVLGCGVDSLLSSAGTRLRAPGADDWRLFPAGSGGFVSVSDTPETTHALDDGGAVRWETGGRYLFPQAGDGSEQDTWYLANAGRLVAVDAHDGSRRWAADIPAEQVLVQTDERVVVTSFLYRRALDPETGQTLWETEVTDRDRYSVGAFTDGRRFFEATVVGDQPTDARLTAYDLATGERLWVLDDVPVSETLVAFGGALLRVGEGSLSRWG</sequence>
<keyword evidence="5" id="KW-1185">Reference proteome</keyword>
<keyword evidence="2" id="KW-0812">Transmembrane</keyword>
<proteinExistence type="predicted"/>
<dbReference type="Proteomes" id="UP000698059">
    <property type="component" value="Unassembled WGS sequence"/>
</dbReference>
<dbReference type="Gene3D" id="2.40.128.630">
    <property type="match status" value="1"/>
</dbReference>
<dbReference type="PANTHER" id="PTHR34512">
    <property type="entry name" value="CELL SURFACE PROTEIN"/>
    <property type="match status" value="1"/>
</dbReference>
<gene>
    <name evidence="4" type="ORF">JOD49_000588</name>
</gene>
<evidence type="ECO:0000256" key="1">
    <source>
        <dbReference type="SAM" id="MobiDB-lite"/>
    </source>
</evidence>
<dbReference type="SUPFAM" id="SSF50998">
    <property type="entry name" value="Quinoprotein alcohol dehydrogenase-like"/>
    <property type="match status" value="2"/>
</dbReference>
<protein>
    <submittedName>
        <fullName evidence="4">Outer membrane protein assembly factor BamB</fullName>
    </submittedName>
</protein>
<comment type="caution">
    <text evidence="4">The sequence shown here is derived from an EMBL/GenBank/DDBJ whole genome shotgun (WGS) entry which is preliminary data.</text>
</comment>
<dbReference type="PANTHER" id="PTHR34512:SF30">
    <property type="entry name" value="OUTER MEMBRANE PROTEIN ASSEMBLY FACTOR BAMB"/>
    <property type="match status" value="1"/>
</dbReference>
<organism evidence="4 5">
    <name type="scientific">Oerskovia jenensis</name>
    <dbReference type="NCBI Taxonomy" id="162169"/>
    <lineage>
        <taxon>Bacteria</taxon>
        <taxon>Bacillati</taxon>
        <taxon>Actinomycetota</taxon>
        <taxon>Actinomycetes</taxon>
        <taxon>Micrococcales</taxon>
        <taxon>Cellulomonadaceae</taxon>
        <taxon>Oerskovia</taxon>
    </lineage>
</organism>
<feature type="region of interest" description="Disordered" evidence="1">
    <location>
        <begin position="1"/>
        <end position="44"/>
    </location>
</feature>
<dbReference type="RefSeq" id="WP_205305906.1">
    <property type="nucleotide sequence ID" value="NZ_BAAAVF010000005.1"/>
</dbReference>
<keyword evidence="2" id="KW-0472">Membrane</keyword>
<dbReference type="InterPro" id="IPR011047">
    <property type="entry name" value="Quinoprotein_ADH-like_sf"/>
</dbReference>
<evidence type="ECO:0000313" key="5">
    <source>
        <dbReference type="Proteomes" id="UP000698059"/>
    </source>
</evidence>
<keyword evidence="2" id="KW-1133">Transmembrane helix</keyword>
<name>A0ABS2LB70_9CELL</name>
<dbReference type="InterPro" id="IPR002372">
    <property type="entry name" value="PQQ_rpt_dom"/>
</dbReference>
<dbReference type="InterPro" id="IPR015943">
    <property type="entry name" value="WD40/YVTN_repeat-like_dom_sf"/>
</dbReference>
<feature type="transmembrane region" description="Helical" evidence="2">
    <location>
        <begin position="46"/>
        <end position="64"/>
    </location>
</feature>